<keyword evidence="9" id="KW-0175">Coiled coil</keyword>
<dbReference type="InterPro" id="IPR004273">
    <property type="entry name" value="Dynein_heavy_D6_P-loop"/>
</dbReference>
<keyword evidence="5" id="KW-0677">Repeat</keyword>
<dbReference type="Gene3D" id="6.10.140.1060">
    <property type="match status" value="1"/>
</dbReference>
<accession>A0A0J7P2N2</accession>
<dbReference type="Pfam" id="PF18198">
    <property type="entry name" value="AAA_lid_11"/>
    <property type="match status" value="1"/>
</dbReference>
<dbReference type="GO" id="GO:0051959">
    <property type="term" value="F:dynein light intermediate chain binding"/>
    <property type="evidence" value="ECO:0007669"/>
    <property type="project" value="InterPro"/>
</dbReference>
<evidence type="ECO:0000256" key="8">
    <source>
        <dbReference type="ARBA" id="ARBA00023017"/>
    </source>
</evidence>
<organism evidence="19 20">
    <name type="scientific">Lasius niger</name>
    <name type="common">Black garden ant</name>
    <dbReference type="NCBI Taxonomy" id="67767"/>
    <lineage>
        <taxon>Eukaryota</taxon>
        <taxon>Metazoa</taxon>
        <taxon>Ecdysozoa</taxon>
        <taxon>Arthropoda</taxon>
        <taxon>Hexapoda</taxon>
        <taxon>Insecta</taxon>
        <taxon>Pterygota</taxon>
        <taxon>Neoptera</taxon>
        <taxon>Endopterygota</taxon>
        <taxon>Hymenoptera</taxon>
        <taxon>Apocrita</taxon>
        <taxon>Aculeata</taxon>
        <taxon>Formicoidea</taxon>
        <taxon>Formicidae</taxon>
        <taxon>Formicinae</taxon>
        <taxon>Lasius</taxon>
        <taxon>Lasius</taxon>
    </lineage>
</organism>
<dbReference type="Pfam" id="PF03028">
    <property type="entry name" value="Dynein_heavy"/>
    <property type="match status" value="1"/>
</dbReference>
<evidence type="ECO:0000259" key="18">
    <source>
        <dbReference type="Pfam" id="PF18199"/>
    </source>
</evidence>
<keyword evidence="11" id="KW-0505">Motor protein</keyword>
<dbReference type="GO" id="GO:0031514">
    <property type="term" value="C:motile cilium"/>
    <property type="evidence" value="ECO:0007669"/>
    <property type="project" value="UniProtKB-ARBA"/>
</dbReference>
<evidence type="ECO:0000313" key="20">
    <source>
        <dbReference type="Proteomes" id="UP000036403"/>
    </source>
</evidence>
<evidence type="ECO:0000259" key="15">
    <source>
        <dbReference type="Pfam" id="PF12777"/>
    </source>
</evidence>
<dbReference type="InterPro" id="IPR027417">
    <property type="entry name" value="P-loop_NTPase"/>
</dbReference>
<evidence type="ECO:0000256" key="1">
    <source>
        <dbReference type="ARBA" id="ARBA00004430"/>
    </source>
</evidence>
<reference evidence="19 20" key="1">
    <citation type="submission" date="2015-04" db="EMBL/GenBank/DDBJ databases">
        <title>Lasius niger genome sequencing.</title>
        <authorList>
            <person name="Konorov E.A."/>
            <person name="Nikitin M.A."/>
            <person name="Kirill M.V."/>
            <person name="Chang P."/>
        </authorList>
    </citation>
    <scope>NUCLEOTIDE SEQUENCE [LARGE SCALE GENOMIC DNA]</scope>
    <source>
        <tissue evidence="19">Whole</tissue>
    </source>
</reference>
<dbReference type="Pfam" id="PF12781">
    <property type="entry name" value="AAA_9"/>
    <property type="match status" value="1"/>
</dbReference>
<dbReference type="Pfam" id="PF12777">
    <property type="entry name" value="MT"/>
    <property type="match status" value="1"/>
</dbReference>
<evidence type="ECO:0000256" key="7">
    <source>
        <dbReference type="ARBA" id="ARBA00022840"/>
    </source>
</evidence>
<feature type="domain" description="Dynein heavy chain ATP-binding dynein motor region" evidence="16">
    <location>
        <begin position="84"/>
        <end position="305"/>
    </location>
</feature>
<dbReference type="GO" id="GO:0005874">
    <property type="term" value="C:microtubule"/>
    <property type="evidence" value="ECO:0007669"/>
    <property type="project" value="UniProtKB-KW"/>
</dbReference>
<keyword evidence="13" id="KW-0966">Cell projection</keyword>
<keyword evidence="4" id="KW-0493">Microtubule</keyword>
<evidence type="ECO:0000256" key="5">
    <source>
        <dbReference type="ARBA" id="ARBA00022737"/>
    </source>
</evidence>
<dbReference type="FunFam" id="1.10.8.1220:FF:000001">
    <property type="entry name" value="Dynein axonemal heavy chain 5"/>
    <property type="match status" value="1"/>
</dbReference>
<comment type="caution">
    <text evidence="19">The sequence shown here is derived from an EMBL/GenBank/DDBJ whole genome shotgun (WGS) entry which is preliminary data.</text>
</comment>
<dbReference type="Gene3D" id="1.20.920.20">
    <property type="match status" value="1"/>
</dbReference>
<keyword evidence="6" id="KW-0547">Nucleotide-binding</keyword>
<proteinExistence type="inferred from homology"/>
<dbReference type="GO" id="GO:0005524">
    <property type="term" value="F:ATP binding"/>
    <property type="evidence" value="ECO:0007669"/>
    <property type="project" value="UniProtKB-KW"/>
</dbReference>
<dbReference type="Pfam" id="PF18199">
    <property type="entry name" value="Dynein_C"/>
    <property type="match status" value="1"/>
</dbReference>
<keyword evidence="10" id="KW-0969">Cilium</keyword>
<feature type="domain" description="Dynein heavy chain AAA lid" evidence="17">
    <location>
        <begin position="697"/>
        <end position="836"/>
    </location>
</feature>
<dbReference type="FunFam" id="3.40.50.300:FF:000049">
    <property type="entry name" value="Dynein, axonemal, heavy chain 5"/>
    <property type="match status" value="1"/>
</dbReference>
<dbReference type="PANTHER" id="PTHR22878:SF68">
    <property type="entry name" value="DYNEIN HEAVY CHAIN 6, AXONEMAL-LIKE"/>
    <property type="match status" value="1"/>
</dbReference>
<dbReference type="InterPro" id="IPR041658">
    <property type="entry name" value="AAA_lid_11"/>
</dbReference>
<feature type="domain" description="Dynein heavy chain region D6 P-loop" evidence="14">
    <location>
        <begin position="551"/>
        <end position="665"/>
    </location>
</feature>
<evidence type="ECO:0000256" key="11">
    <source>
        <dbReference type="ARBA" id="ARBA00023175"/>
    </source>
</evidence>
<evidence type="ECO:0000256" key="12">
    <source>
        <dbReference type="ARBA" id="ARBA00023212"/>
    </source>
</evidence>
<dbReference type="GO" id="GO:0008569">
    <property type="term" value="F:minus-end-directed microtubule motor activity"/>
    <property type="evidence" value="ECO:0007669"/>
    <property type="project" value="InterPro"/>
</dbReference>
<dbReference type="FunFam" id="1.10.8.720:FF:000008">
    <property type="entry name" value="Dynein axonemal heavy chain 2"/>
    <property type="match status" value="1"/>
</dbReference>
<evidence type="ECO:0000256" key="6">
    <source>
        <dbReference type="ARBA" id="ARBA00022741"/>
    </source>
</evidence>
<comment type="subcellular location">
    <subcellularLocation>
        <location evidence="1">Cytoplasm</location>
        <location evidence="1">Cytoskeleton</location>
        <location evidence="1">Cilium axoneme</location>
    </subcellularLocation>
</comment>
<keyword evidence="3" id="KW-0963">Cytoplasm</keyword>
<evidence type="ECO:0000256" key="3">
    <source>
        <dbReference type="ARBA" id="ARBA00022490"/>
    </source>
</evidence>
<evidence type="ECO:0000256" key="10">
    <source>
        <dbReference type="ARBA" id="ARBA00023069"/>
    </source>
</evidence>
<keyword evidence="12" id="KW-0206">Cytoskeleton</keyword>
<dbReference type="FunFam" id="1.20.1270.280:FF:000007">
    <property type="entry name" value="dynein heavy chain 2, axonemal"/>
    <property type="match status" value="1"/>
</dbReference>
<evidence type="ECO:0000256" key="4">
    <source>
        <dbReference type="ARBA" id="ARBA00022701"/>
    </source>
</evidence>
<dbReference type="Gene3D" id="1.10.8.720">
    <property type="entry name" value="Region D6 of dynein motor"/>
    <property type="match status" value="1"/>
</dbReference>
<dbReference type="InterPro" id="IPR043160">
    <property type="entry name" value="Dynein_C_barrel"/>
</dbReference>
<dbReference type="GO" id="GO:0045505">
    <property type="term" value="F:dynein intermediate chain binding"/>
    <property type="evidence" value="ECO:0007669"/>
    <property type="project" value="InterPro"/>
</dbReference>
<evidence type="ECO:0000313" key="19">
    <source>
        <dbReference type="EMBL" id="KMR01923.1"/>
    </source>
</evidence>
<protein>
    <submittedName>
        <fullName evidence="19">Dynein heavy chain axonemal</fullName>
    </submittedName>
</protein>
<dbReference type="InterPro" id="IPR041228">
    <property type="entry name" value="Dynein_C"/>
</dbReference>
<evidence type="ECO:0000256" key="13">
    <source>
        <dbReference type="ARBA" id="ARBA00023273"/>
    </source>
</evidence>
<sequence>MLVDGLSEERIRWENTVASLTECFEWLPGDCLISTGFVSYLGPFVSNYRQELISIWSKEVQDKEIPTSPNLDVKEFLADPSTIREWNIQGLPSDGFSTENGIIVTRGTRWPLVIDPQCQAVKWIKNMEAKNSLRVIDFGQADFMRVLEQAIQLGRPVLLENIGETLDPSLNPLLQKAFIKSGDQVMIRFNDKMITYNNQFRLFMTTKLSNPHYAPEISTKTTLCNFAIKEQGLEAQLLGIVVRKEKPQLEEQKDNLVLTIASDKRTLRELEDKILHLLSVAGETLLDDLDLLNTLQTSKATSISIQESLAVTEQTEKEIDLAREGYRPCSKRASILFFVLNDMSAIDPMYQFSLVAYNALFMLSIDKSLKRTKLSERIDSLNDYHTYAVYRNTCRGLFEQHKLLFSFHMCVKILDAQGKIIPREYAFLLRGGIVLDRENQPDKPVSWLPDETWDNVTELDKLPGFHGVVSSFEQLPRDWHNWYISTEPETVPLVGEWEEGCTEFQKMLFVRSCRPDRISFCITTYIVRNLSQSFVEPPVLDLKAVLNDSVAQTPLIFVLSPGVDPTSILTQLADSQGMSAKFTTLSLGQGQSPIATSMIEIGAKEGSWVFLANCHLSLSWMPKLDKIVETLGSSQTLHPRFRLWLSSSPTPQFPISILQAGIKMTTEPPKGLKANMKRLYGLITETQFDLCQEKSKYKKLLFTLVFFHSILLERKKFQQLGWNVVYSFNDSDFEVSENLLQVYLDEYPVTPWESLKYLIAGVCYGGHVTDDWDRRLLMTYIQQYFTEDVLTTPHYRLSSLPTYYVPRDGSLESYRDFIAILPNVDRPEAFGQHPNADITCLIMETRNMFETLMSLQVQTVSVEMDEDKEHKVMQLANDILSRIPETIDYETTERLIGPNKTPLDVVLLQEIGRYNALLIKTRDSLEELQHGIMGLVVMSRELEEIFACIYDGRVPSLWLTAYPSLKLLGAWTRDLINRVEHFANWAQTTHPPLLFWLAAYTFPTGFLTAVLQTSARLWNVSIDSLSWEFIVFSTDESAIIEPPMDGVYICSIFLEGAGWDKGNGILIEPAPMQLVCNMPVIHFRPVEQVKKKVKELYHCPCYYYPWRSGDQTRSAFVVAVDLKAGPQGPDFWVKRGTALLLSLAV</sequence>
<dbReference type="InterPro" id="IPR035706">
    <property type="entry name" value="AAA_9"/>
</dbReference>
<dbReference type="InterPro" id="IPR042219">
    <property type="entry name" value="AAA_lid_11_sf"/>
</dbReference>
<feature type="domain" description="Dynein heavy chain coiled coil stalk" evidence="15">
    <location>
        <begin position="2"/>
        <end position="54"/>
    </location>
</feature>
<dbReference type="GO" id="GO:0030286">
    <property type="term" value="C:dynein complex"/>
    <property type="evidence" value="ECO:0007669"/>
    <property type="project" value="UniProtKB-KW"/>
</dbReference>
<dbReference type="Gene3D" id="1.10.8.1220">
    <property type="match status" value="1"/>
</dbReference>
<dbReference type="PANTHER" id="PTHR22878">
    <property type="entry name" value="DYNEIN HEAVY CHAIN 6, AXONEMAL-LIKE-RELATED"/>
    <property type="match status" value="1"/>
</dbReference>
<dbReference type="OrthoDB" id="447173at2759"/>
<comment type="similarity">
    <text evidence="2">Belongs to the dynein heavy chain family.</text>
</comment>
<dbReference type="Gene3D" id="3.40.50.300">
    <property type="entry name" value="P-loop containing nucleotide triphosphate hydrolases"/>
    <property type="match status" value="2"/>
</dbReference>
<evidence type="ECO:0000256" key="9">
    <source>
        <dbReference type="ARBA" id="ARBA00023054"/>
    </source>
</evidence>
<dbReference type="Proteomes" id="UP000036403">
    <property type="component" value="Unassembled WGS sequence"/>
</dbReference>
<dbReference type="FunFam" id="3.40.50.300:FF:000153">
    <property type="entry name" value="Dynein axonemal heavy chain 1"/>
    <property type="match status" value="1"/>
</dbReference>
<dbReference type="STRING" id="67767.A0A0J7P2N2"/>
<dbReference type="EMBL" id="LBMM01000278">
    <property type="protein sequence ID" value="KMR01923.1"/>
    <property type="molecule type" value="Genomic_DNA"/>
</dbReference>
<dbReference type="PaxDb" id="67767-A0A0J7P2N2"/>
<dbReference type="GO" id="GO:0005930">
    <property type="term" value="C:axoneme"/>
    <property type="evidence" value="ECO:0007669"/>
    <property type="project" value="UniProtKB-SubCell"/>
</dbReference>
<keyword evidence="8" id="KW-0243">Dynein</keyword>
<dbReference type="InterPro" id="IPR024743">
    <property type="entry name" value="Dynein_HC_stalk"/>
</dbReference>
<evidence type="ECO:0000259" key="17">
    <source>
        <dbReference type="Pfam" id="PF18198"/>
    </source>
</evidence>
<name>A0A0J7P2N2_LASNI</name>
<evidence type="ECO:0000256" key="2">
    <source>
        <dbReference type="ARBA" id="ARBA00008887"/>
    </source>
</evidence>
<keyword evidence="20" id="KW-1185">Reference proteome</keyword>
<dbReference type="InterPro" id="IPR026983">
    <property type="entry name" value="DHC"/>
</dbReference>
<feature type="domain" description="Dynein heavy chain C-terminal" evidence="18">
    <location>
        <begin position="843"/>
        <end position="1141"/>
    </location>
</feature>
<dbReference type="GO" id="GO:0007018">
    <property type="term" value="P:microtubule-based movement"/>
    <property type="evidence" value="ECO:0007669"/>
    <property type="project" value="InterPro"/>
</dbReference>
<gene>
    <name evidence="19" type="ORF">RF55_894</name>
</gene>
<dbReference type="FunFam" id="3.10.490.20:FF:000008">
    <property type="entry name" value="dynein heavy chain 2, axonemal"/>
    <property type="match status" value="1"/>
</dbReference>
<evidence type="ECO:0000259" key="14">
    <source>
        <dbReference type="Pfam" id="PF03028"/>
    </source>
</evidence>
<dbReference type="Gene3D" id="1.20.1270.280">
    <property type="match status" value="1"/>
</dbReference>
<dbReference type="Gene3D" id="3.10.490.20">
    <property type="match status" value="1"/>
</dbReference>
<keyword evidence="7" id="KW-0067">ATP-binding</keyword>
<evidence type="ECO:0000259" key="16">
    <source>
        <dbReference type="Pfam" id="PF12781"/>
    </source>
</evidence>
<dbReference type="AlphaFoldDB" id="A0A0J7P2N2"/>